<dbReference type="Pfam" id="PF00905">
    <property type="entry name" value="Transpeptidase"/>
    <property type="match status" value="1"/>
</dbReference>
<dbReference type="PANTHER" id="PTHR30627:SF6">
    <property type="entry name" value="BETA-LACTAMASE YBXI-RELATED"/>
    <property type="match status" value="1"/>
</dbReference>
<evidence type="ECO:0000256" key="8">
    <source>
        <dbReference type="RuleBase" id="RU361140"/>
    </source>
</evidence>
<keyword evidence="6 8" id="KW-0046">Antibiotic resistance</keyword>
<keyword evidence="12" id="KW-1185">Reference proteome</keyword>
<dbReference type="InterPro" id="IPR012338">
    <property type="entry name" value="Beta-lactam/transpept-like"/>
</dbReference>
<dbReference type="GO" id="GO:0071555">
    <property type="term" value="P:cell wall organization"/>
    <property type="evidence" value="ECO:0007669"/>
    <property type="project" value="TreeGrafter"/>
</dbReference>
<protein>
    <recommendedName>
        <fullName evidence="3 8">Beta-lactamase</fullName>
        <ecNumber evidence="3 8">3.5.2.6</ecNumber>
    </recommendedName>
</protein>
<proteinExistence type="inferred from homology"/>
<reference evidence="11 12" key="1">
    <citation type="submission" date="2017-11" db="EMBL/GenBank/DDBJ databases">
        <title>Draft genome sequence of environmental isolate Aeromonas cavernicola sp. nov. MDC 2508.</title>
        <authorList>
            <person name="Colston S.M."/>
            <person name="Navarro A."/>
            <person name="Martinez-Murcia A.J."/>
            <person name="Graf J."/>
        </authorList>
    </citation>
    <scope>NUCLEOTIDE SEQUENCE [LARGE SCALE GENOMIC DNA]</scope>
    <source>
        <strain evidence="11 12">MDC 2508</strain>
    </source>
</reference>
<dbReference type="InterPro" id="IPR001460">
    <property type="entry name" value="PCN-bd_Tpept"/>
</dbReference>
<feature type="domain" description="Penicillin-binding protein transpeptidase" evidence="10">
    <location>
        <begin position="38"/>
        <end position="257"/>
    </location>
</feature>
<dbReference type="GO" id="GO:0008658">
    <property type="term" value="F:penicillin binding"/>
    <property type="evidence" value="ECO:0007669"/>
    <property type="project" value="InterPro"/>
</dbReference>
<evidence type="ECO:0000256" key="4">
    <source>
        <dbReference type="ARBA" id="ARBA00022729"/>
    </source>
</evidence>
<dbReference type="EMBL" id="PGGC01000095">
    <property type="protein sequence ID" value="PJG58732.1"/>
    <property type="molecule type" value="Genomic_DNA"/>
</dbReference>
<feature type="modified residue" description="N6-carboxylysine" evidence="7">
    <location>
        <position position="54"/>
    </location>
</feature>
<dbReference type="PANTHER" id="PTHR30627">
    <property type="entry name" value="PEPTIDOGLYCAN D,D-TRANSPEPTIDASE"/>
    <property type="match status" value="1"/>
</dbReference>
<feature type="active site" description="Acyl-ester intermediate" evidence="7">
    <location>
        <position position="51"/>
    </location>
</feature>
<dbReference type="EC" id="3.5.2.6" evidence="3 8"/>
<evidence type="ECO:0000256" key="3">
    <source>
        <dbReference type="ARBA" id="ARBA00012865"/>
    </source>
</evidence>
<dbReference type="Proteomes" id="UP000235861">
    <property type="component" value="Unassembled WGS sequence"/>
</dbReference>
<dbReference type="Gene3D" id="3.40.710.10">
    <property type="entry name" value="DD-peptidase/beta-lactamase superfamily"/>
    <property type="match status" value="1"/>
</dbReference>
<comment type="caution">
    <text evidence="11">The sequence shown here is derived from an EMBL/GenBank/DDBJ whole genome shotgun (WGS) entry which is preliminary data.</text>
</comment>
<dbReference type="NCBIfam" id="NF000270">
    <property type="entry name" value="bla_class_D_alt"/>
    <property type="match status" value="1"/>
</dbReference>
<accession>A0A2H9U3W1</accession>
<evidence type="ECO:0000259" key="10">
    <source>
        <dbReference type="Pfam" id="PF00905"/>
    </source>
</evidence>
<dbReference type="PROSITE" id="PS00337">
    <property type="entry name" value="BETA_LACTAMASE_D"/>
    <property type="match status" value="1"/>
</dbReference>
<evidence type="ECO:0000256" key="1">
    <source>
        <dbReference type="ARBA" id="ARBA00001526"/>
    </source>
</evidence>
<evidence type="ECO:0000313" key="12">
    <source>
        <dbReference type="Proteomes" id="UP000235861"/>
    </source>
</evidence>
<evidence type="ECO:0000256" key="5">
    <source>
        <dbReference type="ARBA" id="ARBA00022801"/>
    </source>
</evidence>
<feature type="chain" id="PRO_5014116490" description="Beta-lactamase" evidence="9">
    <location>
        <begin position="23"/>
        <end position="264"/>
    </location>
</feature>
<evidence type="ECO:0000256" key="7">
    <source>
        <dbReference type="PIRSR" id="PIRSR602137-50"/>
    </source>
</evidence>
<dbReference type="AlphaFoldDB" id="A0A2H9U3W1"/>
<dbReference type="SUPFAM" id="SSF56601">
    <property type="entry name" value="beta-lactamase/transpeptidase-like"/>
    <property type="match status" value="1"/>
</dbReference>
<dbReference type="GO" id="GO:0046677">
    <property type="term" value="P:response to antibiotic"/>
    <property type="evidence" value="ECO:0007669"/>
    <property type="project" value="UniProtKB-UniRule"/>
</dbReference>
<evidence type="ECO:0000256" key="9">
    <source>
        <dbReference type="SAM" id="SignalP"/>
    </source>
</evidence>
<dbReference type="GO" id="GO:0008800">
    <property type="term" value="F:beta-lactamase activity"/>
    <property type="evidence" value="ECO:0007669"/>
    <property type="project" value="UniProtKB-UniRule"/>
</dbReference>
<evidence type="ECO:0000256" key="2">
    <source>
        <dbReference type="ARBA" id="ARBA00007898"/>
    </source>
</evidence>
<sequence length="264" mass="29364">MSRLLLSSLLASSLLCTLPASAVSGCFLYVDSNGQTLSAEGDCTTRLPPASTFKIPLALMGYDSGFLVDEKLPALPYKPSYDGWLPAWRETTTPTRWAAHSVVWFSQQLTEWLGWERFQQYVNRFDYGNRNIDGNPGKHDGLTQAWLSTSLLISPEEQARFLSKMLSGKLPVSAQTLQYTANIFKVSEIDGWQIHGKTGMGYPKKQDGNLNRDQQIGWFVGWASKPGKQLIFVHTVVQKPGKQFASLKAKEEVLAALPARLASY</sequence>
<name>A0A2H9U3W1_9GAMM</name>
<feature type="signal peptide" evidence="9">
    <location>
        <begin position="1"/>
        <end position="22"/>
    </location>
</feature>
<gene>
    <name evidence="11" type="ORF">CUC53_11225</name>
</gene>
<evidence type="ECO:0000313" key="11">
    <source>
        <dbReference type="EMBL" id="PJG58732.1"/>
    </source>
</evidence>
<dbReference type="PROSITE" id="PS51257">
    <property type="entry name" value="PROKAR_LIPOPROTEIN"/>
    <property type="match status" value="1"/>
</dbReference>
<keyword evidence="5 8" id="KW-0378">Hydrolase</keyword>
<dbReference type="GO" id="GO:0005886">
    <property type="term" value="C:plasma membrane"/>
    <property type="evidence" value="ECO:0007669"/>
    <property type="project" value="TreeGrafter"/>
</dbReference>
<comment type="catalytic activity">
    <reaction evidence="1 8">
        <text>a beta-lactam + H2O = a substituted beta-amino acid</text>
        <dbReference type="Rhea" id="RHEA:20401"/>
        <dbReference type="ChEBI" id="CHEBI:15377"/>
        <dbReference type="ChEBI" id="CHEBI:35627"/>
        <dbReference type="ChEBI" id="CHEBI:140347"/>
        <dbReference type="EC" id="3.5.2.6"/>
    </reaction>
</comment>
<dbReference type="GO" id="GO:0017001">
    <property type="term" value="P:antibiotic catabolic process"/>
    <property type="evidence" value="ECO:0007669"/>
    <property type="project" value="InterPro"/>
</dbReference>
<dbReference type="InterPro" id="IPR002137">
    <property type="entry name" value="Beta-lactam_class-D_AS"/>
</dbReference>
<keyword evidence="4 9" id="KW-0732">Signal</keyword>
<dbReference type="OrthoDB" id="9762883at2"/>
<dbReference type="InterPro" id="IPR050515">
    <property type="entry name" value="Beta-lactam/transpept"/>
</dbReference>
<dbReference type="RefSeq" id="WP_100294249.1">
    <property type="nucleotide sequence ID" value="NZ_PGGC01000095.1"/>
</dbReference>
<evidence type="ECO:0000256" key="6">
    <source>
        <dbReference type="ARBA" id="ARBA00023251"/>
    </source>
</evidence>
<comment type="similarity">
    <text evidence="2 8">Belongs to the class-D beta-lactamase family.</text>
</comment>
<organism evidence="11 12">
    <name type="scientific">Aeromonas cavernicola</name>
    <dbReference type="NCBI Taxonomy" id="1006623"/>
    <lineage>
        <taxon>Bacteria</taxon>
        <taxon>Pseudomonadati</taxon>
        <taxon>Pseudomonadota</taxon>
        <taxon>Gammaproteobacteria</taxon>
        <taxon>Aeromonadales</taxon>
        <taxon>Aeromonadaceae</taxon>
        <taxon>Aeromonas</taxon>
    </lineage>
</organism>